<name>A0A392UXM2_9FABA</name>
<reference evidence="1 2" key="1">
    <citation type="journal article" date="2018" name="Front. Plant Sci.">
        <title>Red Clover (Trifolium pratense) and Zigzag Clover (T. medium) - A Picture of Genomic Similarities and Differences.</title>
        <authorList>
            <person name="Dluhosova J."/>
            <person name="Istvanek J."/>
            <person name="Nedelnik J."/>
            <person name="Repkova J."/>
        </authorList>
    </citation>
    <scope>NUCLEOTIDE SEQUENCE [LARGE SCALE GENOMIC DNA]</scope>
    <source>
        <strain evidence="2">cv. 10/8</strain>
        <tissue evidence="1">Leaf</tissue>
    </source>
</reference>
<dbReference type="Proteomes" id="UP000265520">
    <property type="component" value="Unassembled WGS sequence"/>
</dbReference>
<dbReference type="EMBL" id="LXQA010983162">
    <property type="protein sequence ID" value="MCI79872.1"/>
    <property type="molecule type" value="Genomic_DNA"/>
</dbReference>
<accession>A0A392UXM2</accession>
<dbReference type="AlphaFoldDB" id="A0A392UXM2"/>
<feature type="non-terminal residue" evidence="1">
    <location>
        <position position="1"/>
    </location>
</feature>
<sequence length="42" mass="4348">REDGSVSKAGRGTAVVEYKASKGIDEGECRVVCGVCVFEAGK</sequence>
<organism evidence="1 2">
    <name type="scientific">Trifolium medium</name>
    <dbReference type="NCBI Taxonomy" id="97028"/>
    <lineage>
        <taxon>Eukaryota</taxon>
        <taxon>Viridiplantae</taxon>
        <taxon>Streptophyta</taxon>
        <taxon>Embryophyta</taxon>
        <taxon>Tracheophyta</taxon>
        <taxon>Spermatophyta</taxon>
        <taxon>Magnoliopsida</taxon>
        <taxon>eudicotyledons</taxon>
        <taxon>Gunneridae</taxon>
        <taxon>Pentapetalae</taxon>
        <taxon>rosids</taxon>
        <taxon>fabids</taxon>
        <taxon>Fabales</taxon>
        <taxon>Fabaceae</taxon>
        <taxon>Papilionoideae</taxon>
        <taxon>50 kb inversion clade</taxon>
        <taxon>NPAAA clade</taxon>
        <taxon>Hologalegina</taxon>
        <taxon>IRL clade</taxon>
        <taxon>Trifolieae</taxon>
        <taxon>Trifolium</taxon>
    </lineage>
</organism>
<keyword evidence="2" id="KW-1185">Reference proteome</keyword>
<protein>
    <submittedName>
        <fullName evidence="1">Uncharacterized protein</fullName>
    </submittedName>
</protein>
<evidence type="ECO:0000313" key="1">
    <source>
        <dbReference type="EMBL" id="MCI79872.1"/>
    </source>
</evidence>
<evidence type="ECO:0000313" key="2">
    <source>
        <dbReference type="Proteomes" id="UP000265520"/>
    </source>
</evidence>
<comment type="caution">
    <text evidence="1">The sequence shown here is derived from an EMBL/GenBank/DDBJ whole genome shotgun (WGS) entry which is preliminary data.</text>
</comment>
<proteinExistence type="predicted"/>